<evidence type="ECO:0000256" key="22">
    <source>
        <dbReference type="SAM" id="Phobius"/>
    </source>
</evidence>
<comment type="function">
    <text evidence="21">Peptidoglycan polymerase that is essential for cell division.</text>
</comment>
<evidence type="ECO:0000256" key="1">
    <source>
        <dbReference type="ARBA" id="ARBA00004651"/>
    </source>
</evidence>
<dbReference type="PANTHER" id="PTHR30474:SF2">
    <property type="entry name" value="PEPTIDOGLYCAN GLYCOSYLTRANSFERASE FTSW-RELATED"/>
    <property type="match status" value="1"/>
</dbReference>
<dbReference type="InterPro" id="IPR013437">
    <property type="entry name" value="FtsW"/>
</dbReference>
<keyword evidence="10 22" id="KW-1133">Transmembrane helix</keyword>
<evidence type="ECO:0000313" key="24">
    <source>
        <dbReference type="Proteomes" id="UP000265614"/>
    </source>
</evidence>
<protein>
    <recommendedName>
        <fullName evidence="17">Probable peptidoglycan glycosyltransferase FtsW</fullName>
        <ecNumber evidence="19">2.4.99.28</ecNumber>
    </recommendedName>
    <alternativeName>
        <fullName evidence="18">Cell division protein FtsW</fullName>
    </alternativeName>
    <alternativeName>
        <fullName evidence="15">Cell wall polymerase</fullName>
    </alternativeName>
    <alternativeName>
        <fullName evidence="14">Peptidoglycan polymerase</fullName>
    </alternativeName>
</protein>
<dbReference type="NCBIfam" id="TIGR02614">
    <property type="entry name" value="ftsW"/>
    <property type="match status" value="1"/>
</dbReference>
<evidence type="ECO:0000256" key="4">
    <source>
        <dbReference type="ARBA" id="ARBA00022618"/>
    </source>
</evidence>
<feature type="transmembrane region" description="Helical" evidence="22">
    <location>
        <begin position="322"/>
        <end position="344"/>
    </location>
</feature>
<keyword evidence="13" id="KW-0961">Cell wall biogenesis/degradation</keyword>
<dbReference type="GO" id="GO:0005886">
    <property type="term" value="C:plasma membrane"/>
    <property type="evidence" value="ECO:0007669"/>
    <property type="project" value="UniProtKB-SubCell"/>
</dbReference>
<evidence type="ECO:0000256" key="8">
    <source>
        <dbReference type="ARBA" id="ARBA00022960"/>
    </source>
</evidence>
<evidence type="ECO:0000256" key="3">
    <source>
        <dbReference type="ARBA" id="ARBA00022475"/>
    </source>
</evidence>
<evidence type="ECO:0000256" key="12">
    <source>
        <dbReference type="ARBA" id="ARBA00023306"/>
    </source>
</evidence>
<dbReference type="InterPro" id="IPR018365">
    <property type="entry name" value="Cell_cycle_FtsW-rel_CS"/>
</dbReference>
<keyword evidence="3" id="KW-1003">Cell membrane</keyword>
<comment type="catalytic activity">
    <reaction evidence="20">
        <text>[GlcNAc-(1-&gt;4)-Mur2Ac(oyl-L-Ala-gamma-D-Glu-L-Lys-D-Ala-D-Ala)](n)-di-trans,octa-cis-undecaprenyl diphosphate + beta-D-GlcNAc-(1-&gt;4)-Mur2Ac(oyl-L-Ala-gamma-D-Glu-L-Lys-D-Ala-D-Ala)-di-trans,octa-cis-undecaprenyl diphosphate = [GlcNAc-(1-&gt;4)-Mur2Ac(oyl-L-Ala-gamma-D-Glu-L-Lys-D-Ala-D-Ala)](n+1)-di-trans,octa-cis-undecaprenyl diphosphate + di-trans,octa-cis-undecaprenyl diphosphate + H(+)</text>
        <dbReference type="Rhea" id="RHEA:23708"/>
        <dbReference type="Rhea" id="RHEA-COMP:9602"/>
        <dbReference type="Rhea" id="RHEA-COMP:9603"/>
        <dbReference type="ChEBI" id="CHEBI:15378"/>
        <dbReference type="ChEBI" id="CHEBI:58405"/>
        <dbReference type="ChEBI" id="CHEBI:60033"/>
        <dbReference type="ChEBI" id="CHEBI:78435"/>
        <dbReference type="EC" id="2.4.99.28"/>
    </reaction>
</comment>
<dbReference type="Proteomes" id="UP000265614">
    <property type="component" value="Unassembled WGS sequence"/>
</dbReference>
<name>A0A3A3Z653_9ACTN</name>
<dbReference type="GO" id="GO:0051301">
    <property type="term" value="P:cell division"/>
    <property type="evidence" value="ECO:0007669"/>
    <property type="project" value="UniProtKB-KW"/>
</dbReference>
<comment type="subcellular location">
    <subcellularLocation>
        <location evidence="1">Cell membrane</location>
        <topology evidence="1">Multi-pass membrane protein</topology>
    </subcellularLocation>
</comment>
<proteinExistence type="inferred from homology"/>
<dbReference type="PROSITE" id="PS00428">
    <property type="entry name" value="FTSW_RODA_SPOVE"/>
    <property type="match status" value="1"/>
</dbReference>
<dbReference type="AlphaFoldDB" id="A0A3A3Z653"/>
<dbReference type="EMBL" id="QZEZ01000002">
    <property type="protein sequence ID" value="RJK97188.1"/>
    <property type="molecule type" value="Genomic_DNA"/>
</dbReference>
<keyword evidence="4" id="KW-0132">Cell division</keyword>
<evidence type="ECO:0000256" key="20">
    <source>
        <dbReference type="ARBA" id="ARBA00049902"/>
    </source>
</evidence>
<keyword evidence="9" id="KW-0573">Peptidoglycan synthesis</keyword>
<keyword evidence="24" id="KW-1185">Reference proteome</keyword>
<dbReference type="Pfam" id="PF01098">
    <property type="entry name" value="FTSW_RODA_SPOVE"/>
    <property type="match status" value="1"/>
</dbReference>
<accession>A0A3A3Z653</accession>
<keyword evidence="12" id="KW-0131">Cell cycle</keyword>
<reference evidence="23 24" key="1">
    <citation type="submission" date="2018-09" db="EMBL/GenBank/DDBJ databases">
        <title>YIM 75000 draft genome.</title>
        <authorList>
            <person name="Tang S."/>
            <person name="Feng Y."/>
        </authorList>
    </citation>
    <scope>NUCLEOTIDE SEQUENCE [LARGE SCALE GENOMIC DNA]</scope>
    <source>
        <strain evidence="23 24">YIM 75000</strain>
    </source>
</reference>
<evidence type="ECO:0000256" key="5">
    <source>
        <dbReference type="ARBA" id="ARBA00022676"/>
    </source>
</evidence>
<dbReference type="GO" id="GO:0008360">
    <property type="term" value="P:regulation of cell shape"/>
    <property type="evidence" value="ECO:0007669"/>
    <property type="project" value="UniProtKB-KW"/>
</dbReference>
<evidence type="ECO:0000256" key="11">
    <source>
        <dbReference type="ARBA" id="ARBA00023136"/>
    </source>
</evidence>
<evidence type="ECO:0000256" key="18">
    <source>
        <dbReference type="ARBA" id="ARBA00041418"/>
    </source>
</evidence>
<evidence type="ECO:0000256" key="13">
    <source>
        <dbReference type="ARBA" id="ARBA00023316"/>
    </source>
</evidence>
<evidence type="ECO:0000256" key="21">
    <source>
        <dbReference type="ARBA" id="ARBA00049966"/>
    </source>
</evidence>
<gene>
    <name evidence="23" type="primary">ftsW</name>
    <name evidence="23" type="ORF">D5H78_06020</name>
</gene>
<dbReference type="GO" id="GO:0008955">
    <property type="term" value="F:peptidoglycan glycosyltransferase activity"/>
    <property type="evidence" value="ECO:0007669"/>
    <property type="project" value="UniProtKB-EC"/>
</dbReference>
<organism evidence="23 24">
    <name type="scientific">Vallicoccus soli</name>
    <dbReference type="NCBI Taxonomy" id="2339232"/>
    <lineage>
        <taxon>Bacteria</taxon>
        <taxon>Bacillati</taxon>
        <taxon>Actinomycetota</taxon>
        <taxon>Actinomycetes</taxon>
        <taxon>Motilibacterales</taxon>
        <taxon>Vallicoccaceae</taxon>
        <taxon>Vallicoccus</taxon>
    </lineage>
</organism>
<evidence type="ECO:0000256" key="19">
    <source>
        <dbReference type="ARBA" id="ARBA00044770"/>
    </source>
</evidence>
<dbReference type="GO" id="GO:0032153">
    <property type="term" value="C:cell division site"/>
    <property type="evidence" value="ECO:0007669"/>
    <property type="project" value="TreeGrafter"/>
</dbReference>
<keyword evidence="7 22" id="KW-0812">Transmembrane</keyword>
<feature type="transmembrane region" description="Helical" evidence="22">
    <location>
        <begin position="247"/>
        <end position="273"/>
    </location>
</feature>
<feature type="transmembrane region" description="Helical" evidence="22">
    <location>
        <begin position="126"/>
        <end position="143"/>
    </location>
</feature>
<evidence type="ECO:0000256" key="9">
    <source>
        <dbReference type="ARBA" id="ARBA00022984"/>
    </source>
</evidence>
<keyword evidence="5" id="KW-0328">Glycosyltransferase</keyword>
<evidence type="ECO:0000256" key="15">
    <source>
        <dbReference type="ARBA" id="ARBA00033270"/>
    </source>
</evidence>
<dbReference type="GO" id="GO:0071555">
    <property type="term" value="P:cell wall organization"/>
    <property type="evidence" value="ECO:0007669"/>
    <property type="project" value="UniProtKB-KW"/>
</dbReference>
<evidence type="ECO:0000313" key="23">
    <source>
        <dbReference type="EMBL" id="RJK97188.1"/>
    </source>
</evidence>
<feature type="transmembrane region" description="Helical" evidence="22">
    <location>
        <begin position="149"/>
        <end position="166"/>
    </location>
</feature>
<feature type="transmembrane region" description="Helical" evidence="22">
    <location>
        <begin position="28"/>
        <end position="45"/>
    </location>
</feature>
<evidence type="ECO:0000256" key="14">
    <source>
        <dbReference type="ARBA" id="ARBA00032370"/>
    </source>
</evidence>
<keyword evidence="11 22" id="KW-0472">Membrane</keyword>
<dbReference type="InterPro" id="IPR001182">
    <property type="entry name" value="FtsW/RodA"/>
</dbReference>
<evidence type="ECO:0000256" key="17">
    <source>
        <dbReference type="ARBA" id="ARBA00041185"/>
    </source>
</evidence>
<dbReference type="GO" id="GO:0015648">
    <property type="term" value="F:lipid-linked peptidoglycan transporter activity"/>
    <property type="evidence" value="ECO:0007669"/>
    <property type="project" value="TreeGrafter"/>
</dbReference>
<dbReference type="PANTHER" id="PTHR30474">
    <property type="entry name" value="CELL CYCLE PROTEIN"/>
    <property type="match status" value="1"/>
</dbReference>
<dbReference type="OrthoDB" id="9812661at2"/>
<dbReference type="GO" id="GO:0009252">
    <property type="term" value="P:peptidoglycan biosynthetic process"/>
    <property type="evidence" value="ECO:0007669"/>
    <property type="project" value="UniProtKB-KW"/>
</dbReference>
<dbReference type="EC" id="2.4.99.28" evidence="19"/>
<evidence type="ECO:0000256" key="6">
    <source>
        <dbReference type="ARBA" id="ARBA00022679"/>
    </source>
</evidence>
<comment type="pathway">
    <text evidence="2">Cell wall biogenesis; peptidoglycan biosynthesis.</text>
</comment>
<keyword evidence="6" id="KW-0808">Transferase</keyword>
<evidence type="ECO:0000256" key="7">
    <source>
        <dbReference type="ARBA" id="ARBA00022692"/>
    </source>
</evidence>
<evidence type="ECO:0000256" key="16">
    <source>
        <dbReference type="ARBA" id="ARBA00038053"/>
    </source>
</evidence>
<comment type="similarity">
    <text evidence="16">Belongs to the SEDS family. FtsW subfamily.</text>
</comment>
<evidence type="ECO:0000256" key="2">
    <source>
        <dbReference type="ARBA" id="ARBA00004752"/>
    </source>
</evidence>
<feature type="transmembrane region" description="Helical" evidence="22">
    <location>
        <begin position="285"/>
        <end position="316"/>
    </location>
</feature>
<keyword evidence="8" id="KW-0133">Cell shape</keyword>
<comment type="caution">
    <text evidence="23">The sequence shown here is derived from an EMBL/GenBank/DDBJ whole genome shotgun (WGS) entry which is preliminary data.</text>
</comment>
<feature type="transmembrane region" description="Helical" evidence="22">
    <location>
        <begin position="57"/>
        <end position="76"/>
    </location>
</feature>
<evidence type="ECO:0000256" key="10">
    <source>
        <dbReference type="ARBA" id="ARBA00022989"/>
    </source>
</evidence>
<sequence length="388" mass="41099">MLCALGLVMVLSASIVTSYEESGSSFTIFSRQLMWVVAGAPLLWAASRLPVVVLRRLTYLLLLGTLVLLALTQTPLGVSVNGNRNWIDVGGPFRLQPSELAKLALAVWGADLLARKHRLLVQWKHLLVPLVPVSVLVLGLVLLGRDLGTSLVLMAITGALLFFAGAPMRLFGLLGGAALALVVALTVSSDNRRARLLSFADPSADPLGAGWQLLHSKYALGSGGWFGLGLGASREKWNWLPEQQTDFIFAVIGEELGLVGTVVVLALFAALAYGGLRIALRTDDLFVRLCAAAITSWILVQAMVNVGAVLGVLPIAGIPLPLVSYGGSALLPTMVALGILLSFARQERGAAEALAARGPSPLRRAAWAVRGALPARLPRPRLRRGARA</sequence>